<dbReference type="Pfam" id="PF02182">
    <property type="entry name" value="SAD_SRA"/>
    <property type="match status" value="1"/>
</dbReference>
<protein>
    <recommendedName>
        <fullName evidence="4">YDG domain-containing protein</fullName>
    </recommendedName>
</protein>
<comment type="subcellular location">
    <subcellularLocation>
        <location evidence="2">Nucleus</location>
    </subcellularLocation>
</comment>
<name>A0A2J6PS38_9HELO</name>
<feature type="region of interest" description="Disordered" evidence="3">
    <location>
        <begin position="130"/>
        <end position="171"/>
    </location>
</feature>
<accession>A0A2J6PS38</accession>
<evidence type="ECO:0000256" key="3">
    <source>
        <dbReference type="SAM" id="MobiDB-lite"/>
    </source>
</evidence>
<dbReference type="STRING" id="1745343.A0A2J6PS38"/>
<dbReference type="PANTHER" id="PTHR14140">
    <property type="entry name" value="E3 UBIQUITIN-PROTEIN LIGASE UHRF-RELATED"/>
    <property type="match status" value="1"/>
</dbReference>
<dbReference type="OrthoDB" id="2270193at2759"/>
<keyword evidence="6" id="KW-1185">Reference proteome</keyword>
<dbReference type="GO" id="GO:0061630">
    <property type="term" value="F:ubiquitin protein ligase activity"/>
    <property type="evidence" value="ECO:0007669"/>
    <property type="project" value="TreeGrafter"/>
</dbReference>
<evidence type="ECO:0000259" key="4">
    <source>
        <dbReference type="PROSITE" id="PS51015"/>
    </source>
</evidence>
<feature type="compositionally biased region" description="Basic and acidic residues" evidence="3">
    <location>
        <begin position="162"/>
        <end position="171"/>
    </location>
</feature>
<evidence type="ECO:0000313" key="6">
    <source>
        <dbReference type="Proteomes" id="UP000235672"/>
    </source>
</evidence>
<dbReference type="Proteomes" id="UP000235672">
    <property type="component" value="Unassembled WGS sequence"/>
</dbReference>
<sequence>MAELSEQQFKALLTEMVGADVSASPPITDRGGLAGLKETLKTVAVRLRSGNAIKISQITEAQWEEVRRFFWGVGNLETISKEFNTTGFHLKGNLEMVASPVNKFEKEYREIAEYLINKFELQNWGVPEEVEKKSASKTKVKKRHMEESEDEEPAAKKPKPAPLDKSKIKRAPKDHQIYGESGIMRGILWYRTKNGSQTCLDEKFQVKDARVYGHNGIEVGAWFPRQMAALRDGAHGEKVAGISGDLEQGAWSIVVNKGGYGGIDKDAGDVITYSAPGSFNTKAKTADTEGHGAKCLIKSFETKRPVRVLRGQTAWKGAPFSGYRYDGLYVVDEKGEAKNKEGGVYMWFKLVRVLDQEPIKKKVPNKVQRDQEEKVSLGY</sequence>
<dbReference type="SUPFAM" id="SSF88697">
    <property type="entry name" value="PUA domain-like"/>
    <property type="match status" value="1"/>
</dbReference>
<keyword evidence="1 2" id="KW-0539">Nucleus</keyword>
<evidence type="ECO:0000256" key="2">
    <source>
        <dbReference type="PROSITE-ProRule" id="PRU00358"/>
    </source>
</evidence>
<dbReference type="AlphaFoldDB" id="A0A2J6PS38"/>
<feature type="domain" description="YDG" evidence="4">
    <location>
        <begin position="212"/>
        <end position="352"/>
    </location>
</feature>
<dbReference type="EMBL" id="KZ613503">
    <property type="protein sequence ID" value="PMD16857.1"/>
    <property type="molecule type" value="Genomic_DNA"/>
</dbReference>
<dbReference type="GO" id="GO:0016567">
    <property type="term" value="P:protein ubiquitination"/>
    <property type="evidence" value="ECO:0007669"/>
    <property type="project" value="TreeGrafter"/>
</dbReference>
<dbReference type="PROSITE" id="PS51015">
    <property type="entry name" value="YDG"/>
    <property type="match status" value="1"/>
</dbReference>
<proteinExistence type="predicted"/>
<dbReference type="InterPro" id="IPR036987">
    <property type="entry name" value="SRA-YDG_sf"/>
</dbReference>
<dbReference type="PANTHER" id="PTHR14140:SF27">
    <property type="entry name" value="OS04G0289800 PROTEIN"/>
    <property type="match status" value="1"/>
</dbReference>
<dbReference type="SMART" id="SM00466">
    <property type="entry name" value="SRA"/>
    <property type="match status" value="1"/>
</dbReference>
<dbReference type="GO" id="GO:0044027">
    <property type="term" value="P:negative regulation of gene expression via chromosomal CpG island methylation"/>
    <property type="evidence" value="ECO:0007669"/>
    <property type="project" value="TreeGrafter"/>
</dbReference>
<evidence type="ECO:0000256" key="1">
    <source>
        <dbReference type="ARBA" id="ARBA00023242"/>
    </source>
</evidence>
<dbReference type="InterPro" id="IPR003105">
    <property type="entry name" value="SRA_YDG"/>
</dbReference>
<evidence type="ECO:0000313" key="5">
    <source>
        <dbReference type="EMBL" id="PMD16857.1"/>
    </source>
</evidence>
<dbReference type="InterPro" id="IPR015947">
    <property type="entry name" value="PUA-like_sf"/>
</dbReference>
<dbReference type="InterPro" id="IPR045134">
    <property type="entry name" value="UHRF1/2-like"/>
</dbReference>
<gene>
    <name evidence="5" type="ORF">NA56DRAFT_730617</name>
</gene>
<organism evidence="5 6">
    <name type="scientific">Hyaloscypha hepaticicola</name>
    <dbReference type="NCBI Taxonomy" id="2082293"/>
    <lineage>
        <taxon>Eukaryota</taxon>
        <taxon>Fungi</taxon>
        <taxon>Dikarya</taxon>
        <taxon>Ascomycota</taxon>
        <taxon>Pezizomycotina</taxon>
        <taxon>Leotiomycetes</taxon>
        <taxon>Helotiales</taxon>
        <taxon>Hyaloscyphaceae</taxon>
        <taxon>Hyaloscypha</taxon>
    </lineage>
</organism>
<reference evidence="5 6" key="1">
    <citation type="submission" date="2016-05" db="EMBL/GenBank/DDBJ databases">
        <title>A degradative enzymes factory behind the ericoid mycorrhizal symbiosis.</title>
        <authorList>
            <consortium name="DOE Joint Genome Institute"/>
            <person name="Martino E."/>
            <person name="Morin E."/>
            <person name="Grelet G."/>
            <person name="Kuo A."/>
            <person name="Kohler A."/>
            <person name="Daghino S."/>
            <person name="Barry K."/>
            <person name="Choi C."/>
            <person name="Cichocki N."/>
            <person name="Clum A."/>
            <person name="Copeland A."/>
            <person name="Hainaut M."/>
            <person name="Haridas S."/>
            <person name="Labutti K."/>
            <person name="Lindquist E."/>
            <person name="Lipzen A."/>
            <person name="Khouja H.-R."/>
            <person name="Murat C."/>
            <person name="Ohm R."/>
            <person name="Olson A."/>
            <person name="Spatafora J."/>
            <person name="Veneault-Fourrey C."/>
            <person name="Henrissat B."/>
            <person name="Grigoriev I."/>
            <person name="Martin F."/>
            <person name="Perotto S."/>
        </authorList>
    </citation>
    <scope>NUCLEOTIDE SEQUENCE [LARGE SCALE GENOMIC DNA]</scope>
    <source>
        <strain evidence="5 6">UAMH 7357</strain>
    </source>
</reference>
<dbReference type="GO" id="GO:0005634">
    <property type="term" value="C:nucleus"/>
    <property type="evidence" value="ECO:0007669"/>
    <property type="project" value="UniProtKB-SubCell"/>
</dbReference>
<dbReference type="Gene3D" id="2.30.280.10">
    <property type="entry name" value="SRA-YDG"/>
    <property type="match status" value="1"/>
</dbReference>